<dbReference type="InterPro" id="IPR022652">
    <property type="entry name" value="Znf_XPA_CS"/>
</dbReference>
<feature type="transmembrane region" description="Helical" evidence="10">
    <location>
        <begin position="324"/>
        <end position="347"/>
    </location>
</feature>
<organism evidence="12 13">
    <name type="scientific">Trichinella murrelli</name>
    <dbReference type="NCBI Taxonomy" id="144512"/>
    <lineage>
        <taxon>Eukaryota</taxon>
        <taxon>Metazoa</taxon>
        <taxon>Ecdysozoa</taxon>
        <taxon>Nematoda</taxon>
        <taxon>Enoplea</taxon>
        <taxon>Dorylaimia</taxon>
        <taxon>Trichinellida</taxon>
        <taxon>Trichinellidae</taxon>
        <taxon>Trichinella</taxon>
    </lineage>
</organism>
<dbReference type="GO" id="GO:0000715">
    <property type="term" value="P:nucleotide-excision repair, DNA damage recognition"/>
    <property type="evidence" value="ECO:0007669"/>
    <property type="project" value="TreeGrafter"/>
</dbReference>
<accession>A0A0V0TSE8</accession>
<dbReference type="PANTHER" id="PTHR10142">
    <property type="entry name" value="DNA REPAIR PROTEIN COMPLEMENTING XP-A CELLS"/>
    <property type="match status" value="1"/>
</dbReference>
<protein>
    <submittedName>
        <fullName evidence="12">DNA repair protein complementing XP-A cells-like protein</fullName>
    </submittedName>
</protein>
<dbReference type="InterPro" id="IPR000465">
    <property type="entry name" value="XPA/RAD14"/>
</dbReference>
<dbReference type="GO" id="GO:0000110">
    <property type="term" value="C:nucleotide-excision repair factor 1 complex"/>
    <property type="evidence" value="ECO:0007669"/>
    <property type="project" value="TreeGrafter"/>
</dbReference>
<gene>
    <name evidence="12" type="primary">Xpac</name>
    <name evidence="12" type="ORF">T05_11735</name>
</gene>
<dbReference type="AlphaFoldDB" id="A0A0V0TSE8"/>
<evidence type="ECO:0000313" key="13">
    <source>
        <dbReference type="Proteomes" id="UP000055048"/>
    </source>
</evidence>
<dbReference type="Gene3D" id="3.90.530.10">
    <property type="entry name" value="XPA C-terminal domain"/>
    <property type="match status" value="1"/>
</dbReference>
<evidence type="ECO:0000256" key="3">
    <source>
        <dbReference type="ARBA" id="ARBA00022723"/>
    </source>
</evidence>
<keyword evidence="9" id="KW-0539">Nucleus</keyword>
<keyword evidence="10" id="KW-1133">Transmembrane helix</keyword>
<keyword evidence="6" id="KW-0862">Zinc</keyword>
<keyword evidence="10" id="KW-0812">Transmembrane</keyword>
<evidence type="ECO:0000256" key="4">
    <source>
        <dbReference type="ARBA" id="ARBA00022763"/>
    </source>
</evidence>
<evidence type="ECO:0000256" key="7">
    <source>
        <dbReference type="ARBA" id="ARBA00023125"/>
    </source>
</evidence>
<dbReference type="Pfam" id="PF01286">
    <property type="entry name" value="XPA_N"/>
    <property type="match status" value="1"/>
</dbReference>
<dbReference type="GO" id="GO:0070914">
    <property type="term" value="P:UV-damage excision repair"/>
    <property type="evidence" value="ECO:0007669"/>
    <property type="project" value="TreeGrafter"/>
</dbReference>
<keyword evidence="7" id="KW-0238">DNA-binding</keyword>
<evidence type="ECO:0000256" key="5">
    <source>
        <dbReference type="ARBA" id="ARBA00022771"/>
    </source>
</evidence>
<keyword evidence="8" id="KW-0234">DNA repair</keyword>
<evidence type="ECO:0000256" key="8">
    <source>
        <dbReference type="ARBA" id="ARBA00023204"/>
    </source>
</evidence>
<evidence type="ECO:0000259" key="11">
    <source>
        <dbReference type="Pfam" id="PF05181"/>
    </source>
</evidence>
<dbReference type="Pfam" id="PF05181">
    <property type="entry name" value="XPA_C"/>
    <property type="match status" value="1"/>
</dbReference>
<dbReference type="Pfam" id="PF09775">
    <property type="entry name" value="Keratin_assoc"/>
    <property type="match status" value="1"/>
</dbReference>
<evidence type="ECO:0000256" key="10">
    <source>
        <dbReference type="SAM" id="Phobius"/>
    </source>
</evidence>
<feature type="non-terminal residue" evidence="12">
    <location>
        <position position="1"/>
    </location>
</feature>
<sequence length="449" mass="51686">LHHFKILKYSELLLLLYAHTQTKYRSCFFFFSMRKLPGLLEHNCLLYSFGLDFHFTVCKCFCLTMRSKRGRIAASSTLGSYPTVEELYSASQPSYSNAGGFFIESDEQKFESSSSRSSKRLPDFSSDSITETKCVECSKEFDESYLHSTFNYPVCDQCKELKGKHSLITRTKAKELYLLKDCDFDLRAPPLRFAVRKNPHSARYGDMKLYLTIQVEKRAIEVWGSVEELERQRQLRLRNREKWKEKRYDNKMRNLRKQVQSGVHVPKTHQHNFGDEQFDKKNNSYFKNCVDCNFKIAYEKIFHFDRNVVLYVLPNSKMKLHNSLSAILSITLSAAVYIVMQCLAAAFGISKVTTILCGFAGANIFVFILTAISNVEMHLYGKNYQARFFPEVFIAMTAAAIASLTVHRICMTICIIFSFVLLYFVNKVSLTKYGTAAANLAGPKRSKVK</sequence>
<comment type="similarity">
    <text evidence="2">Belongs to the XPA family.</text>
</comment>
<name>A0A0V0TSE8_9BILA</name>
<dbReference type="InterPro" id="IPR022656">
    <property type="entry name" value="XPA_C"/>
</dbReference>
<evidence type="ECO:0000256" key="9">
    <source>
        <dbReference type="ARBA" id="ARBA00023242"/>
    </source>
</evidence>
<dbReference type="InterPro" id="IPR018614">
    <property type="entry name" value="KRTCAP2"/>
</dbReference>
<feature type="domain" description="XPA C-terminal" evidence="11">
    <location>
        <begin position="164"/>
        <end position="215"/>
    </location>
</feature>
<comment type="subcellular location">
    <subcellularLocation>
        <location evidence="1">Nucleus</location>
    </subcellularLocation>
</comment>
<keyword evidence="10" id="KW-0472">Membrane</keyword>
<keyword evidence="5" id="KW-0863">Zinc-finger</keyword>
<dbReference type="GO" id="GO:0008270">
    <property type="term" value="F:zinc ion binding"/>
    <property type="evidence" value="ECO:0007669"/>
    <property type="project" value="UniProtKB-KW"/>
</dbReference>
<dbReference type="OrthoDB" id="68328at2759"/>
<dbReference type="NCBIfam" id="TIGR00598">
    <property type="entry name" value="rad14"/>
    <property type="match status" value="1"/>
</dbReference>
<dbReference type="GO" id="GO:0006284">
    <property type="term" value="P:base-excision repair"/>
    <property type="evidence" value="ECO:0007669"/>
    <property type="project" value="TreeGrafter"/>
</dbReference>
<dbReference type="CDD" id="cd21076">
    <property type="entry name" value="DBD_XPA"/>
    <property type="match status" value="1"/>
</dbReference>
<dbReference type="PANTHER" id="PTHR10142:SF0">
    <property type="entry name" value="DNA REPAIR PROTEIN COMPLEMENTING XP-A CELLS"/>
    <property type="match status" value="1"/>
</dbReference>
<evidence type="ECO:0000256" key="1">
    <source>
        <dbReference type="ARBA" id="ARBA00004123"/>
    </source>
</evidence>
<evidence type="ECO:0000313" key="12">
    <source>
        <dbReference type="EMBL" id="KRX41916.1"/>
    </source>
</evidence>
<dbReference type="InterPro" id="IPR009061">
    <property type="entry name" value="DNA-bd_dom_put_sf"/>
</dbReference>
<evidence type="ECO:0000256" key="6">
    <source>
        <dbReference type="ARBA" id="ARBA00022833"/>
    </source>
</evidence>
<comment type="caution">
    <text evidence="12">The sequence shown here is derived from an EMBL/GenBank/DDBJ whole genome shotgun (WGS) entry which is preliminary data.</text>
</comment>
<evidence type="ECO:0000256" key="2">
    <source>
        <dbReference type="ARBA" id="ARBA00005548"/>
    </source>
</evidence>
<dbReference type="Proteomes" id="UP000055048">
    <property type="component" value="Unassembled WGS sequence"/>
</dbReference>
<dbReference type="GO" id="GO:0003684">
    <property type="term" value="F:damaged DNA binding"/>
    <property type="evidence" value="ECO:0007669"/>
    <property type="project" value="InterPro"/>
</dbReference>
<dbReference type="SUPFAM" id="SSF57716">
    <property type="entry name" value="Glucocorticoid receptor-like (DNA-binding domain)"/>
    <property type="match status" value="1"/>
</dbReference>
<keyword evidence="4" id="KW-0227">DNA damage</keyword>
<feature type="transmembrane region" description="Helical" evidence="10">
    <location>
        <begin position="392"/>
        <end position="425"/>
    </location>
</feature>
<dbReference type="STRING" id="144512.A0A0V0TSE8"/>
<dbReference type="InterPro" id="IPR037129">
    <property type="entry name" value="XPA_sf"/>
</dbReference>
<dbReference type="SUPFAM" id="SSF46955">
    <property type="entry name" value="Putative DNA-binding domain"/>
    <property type="match status" value="1"/>
</dbReference>
<keyword evidence="3" id="KW-0479">Metal-binding</keyword>
<dbReference type="EMBL" id="JYDJ01000158">
    <property type="protein sequence ID" value="KRX41916.1"/>
    <property type="molecule type" value="Genomic_DNA"/>
</dbReference>
<feature type="transmembrane region" description="Helical" evidence="10">
    <location>
        <begin position="354"/>
        <end position="372"/>
    </location>
</feature>
<keyword evidence="13" id="KW-1185">Reference proteome</keyword>
<reference evidence="12 13" key="1">
    <citation type="submission" date="2015-01" db="EMBL/GenBank/DDBJ databases">
        <title>Evolution of Trichinella species and genotypes.</title>
        <authorList>
            <person name="Korhonen P.K."/>
            <person name="Edoardo P."/>
            <person name="Giuseppe L.R."/>
            <person name="Gasser R.B."/>
        </authorList>
    </citation>
    <scope>NUCLEOTIDE SEQUENCE [LARGE SCALE GENOMIC DNA]</scope>
    <source>
        <strain evidence="12">ISS417</strain>
    </source>
</reference>
<proteinExistence type="inferred from homology"/>
<dbReference type="GO" id="GO:1901255">
    <property type="term" value="P:nucleotide-excision repair involved in interstrand cross-link repair"/>
    <property type="evidence" value="ECO:0007669"/>
    <property type="project" value="TreeGrafter"/>
</dbReference>